<dbReference type="OrthoDB" id="193931at2759"/>
<evidence type="ECO:0000259" key="5">
    <source>
        <dbReference type="PROSITE" id="PS50011"/>
    </source>
</evidence>
<protein>
    <recommendedName>
        <fullName evidence="5">Protein kinase domain-containing protein</fullName>
    </recommendedName>
</protein>
<keyword evidence="1 3" id="KW-0547">Nucleotide-binding</keyword>
<dbReference type="SMART" id="SM00220">
    <property type="entry name" value="S_TKc"/>
    <property type="match status" value="1"/>
</dbReference>
<dbReference type="GO" id="GO:0005524">
    <property type="term" value="F:ATP binding"/>
    <property type="evidence" value="ECO:0007669"/>
    <property type="project" value="UniProtKB-UniRule"/>
</dbReference>
<evidence type="ECO:0000256" key="4">
    <source>
        <dbReference type="SAM" id="MobiDB-lite"/>
    </source>
</evidence>
<evidence type="ECO:0000256" key="1">
    <source>
        <dbReference type="ARBA" id="ARBA00022741"/>
    </source>
</evidence>
<dbReference type="PANTHER" id="PTHR24346">
    <property type="entry name" value="MAP/MICROTUBULE AFFINITY-REGULATING KINASE"/>
    <property type="match status" value="1"/>
</dbReference>
<dbReference type="Pfam" id="PF00069">
    <property type="entry name" value="Pkinase"/>
    <property type="match status" value="1"/>
</dbReference>
<dbReference type="InterPro" id="IPR011009">
    <property type="entry name" value="Kinase-like_dom_sf"/>
</dbReference>
<dbReference type="InterPro" id="IPR008271">
    <property type="entry name" value="Ser/Thr_kinase_AS"/>
</dbReference>
<organism evidence="6 7">
    <name type="scientific">Bugula neritina</name>
    <name type="common">Brown bryozoan</name>
    <name type="synonym">Sertularia neritina</name>
    <dbReference type="NCBI Taxonomy" id="10212"/>
    <lineage>
        <taxon>Eukaryota</taxon>
        <taxon>Metazoa</taxon>
        <taxon>Spiralia</taxon>
        <taxon>Lophotrochozoa</taxon>
        <taxon>Bryozoa</taxon>
        <taxon>Gymnolaemata</taxon>
        <taxon>Cheilostomatida</taxon>
        <taxon>Flustrina</taxon>
        <taxon>Buguloidea</taxon>
        <taxon>Bugulidae</taxon>
        <taxon>Bugula</taxon>
    </lineage>
</organism>
<comment type="caution">
    <text evidence="6">The sequence shown here is derived from an EMBL/GenBank/DDBJ whole genome shotgun (WGS) entry which is preliminary data.</text>
</comment>
<dbReference type="PANTHER" id="PTHR24346:SF79">
    <property type="entry name" value="PROTEIN KINASE DOMAIN-CONTAINING PROTEIN"/>
    <property type="match status" value="1"/>
</dbReference>
<name>A0A7J7K2Z2_BUGNE</name>
<dbReference type="PROSITE" id="PS50011">
    <property type="entry name" value="PROTEIN_KINASE_DOM"/>
    <property type="match status" value="1"/>
</dbReference>
<feature type="compositionally biased region" description="Low complexity" evidence="4">
    <location>
        <begin position="549"/>
        <end position="558"/>
    </location>
</feature>
<feature type="binding site" evidence="3">
    <location>
        <position position="76"/>
    </location>
    <ligand>
        <name>ATP</name>
        <dbReference type="ChEBI" id="CHEBI:30616"/>
    </ligand>
</feature>
<dbReference type="GO" id="GO:0035556">
    <property type="term" value="P:intracellular signal transduction"/>
    <property type="evidence" value="ECO:0007669"/>
    <property type="project" value="TreeGrafter"/>
</dbReference>
<dbReference type="GO" id="GO:0004674">
    <property type="term" value="F:protein serine/threonine kinase activity"/>
    <property type="evidence" value="ECO:0007669"/>
    <property type="project" value="TreeGrafter"/>
</dbReference>
<sequence length="605" mass="67553">MPPQLESSEFSIPLTSVGLEELDSLELDHNLFQEGMMRKILSVGKYNMDGEMLGCGNFGRVELATHTLTNVKVAIKVIDTRKLSTAYASNNLYREARVLARVRHPHVVRMYETLKAGYLYCLILEYVSNKHLGSYLKTLPLCRMSEMAAWPLIRQLASGLMHLHQRNIVHRDLKMENILLDDANKNIKIIDFGLSNVFAAGELLKTQCGSPEYAAPELFCDRQDYGPEVDAWSFGVIVFGTLVGELPFVPGSMEPSKRHALLKMLNKGLTGEHRKRMLHLDIDCRTLLFQLIEPNSALRLRMEDVAEHVWVTRNGQYPLWVDVEPDIDRPLRAKVLKKLAELHGMEVETVRQHVSELKYDSLSSQYNMLMDKYSELRRAQHITTSVSKLQKKVASKAVISSNQTAVHLTRTTASLSPHSKLMKKAASPSVKRASADQIDVKSHSLNSTPTKVKELDVQPNPIITISRPKSSEDISGEMDDSRHSMLLFLDSAAGDKQTLPSDGSSSSNNSPAHQMANVMSSAEENSCAVDITCSNSSSHLLQYAEGSDDTPSSSTPPSQRFYELNAEEAPVLESPKHHRSPITPRKKLGKGARMKEWIKSSATPN</sequence>
<feature type="region of interest" description="Disordered" evidence="4">
    <location>
        <begin position="415"/>
        <end position="438"/>
    </location>
</feature>
<dbReference type="PROSITE" id="PS00108">
    <property type="entry name" value="PROTEIN_KINASE_ST"/>
    <property type="match status" value="1"/>
</dbReference>
<dbReference type="EMBL" id="VXIV02001497">
    <property type="protein sequence ID" value="KAF6032587.1"/>
    <property type="molecule type" value="Genomic_DNA"/>
</dbReference>
<dbReference type="AlphaFoldDB" id="A0A7J7K2Z2"/>
<accession>A0A7J7K2Z2</accession>
<dbReference type="PROSITE" id="PS00107">
    <property type="entry name" value="PROTEIN_KINASE_ATP"/>
    <property type="match status" value="1"/>
</dbReference>
<dbReference type="InterPro" id="IPR017441">
    <property type="entry name" value="Protein_kinase_ATP_BS"/>
</dbReference>
<feature type="region of interest" description="Disordered" evidence="4">
    <location>
        <begin position="542"/>
        <end position="605"/>
    </location>
</feature>
<proteinExistence type="predicted"/>
<feature type="domain" description="Protein kinase" evidence="5">
    <location>
        <begin position="47"/>
        <end position="311"/>
    </location>
</feature>
<dbReference type="Gene3D" id="1.10.510.10">
    <property type="entry name" value="Transferase(Phosphotransferase) domain 1"/>
    <property type="match status" value="1"/>
</dbReference>
<dbReference type="Proteomes" id="UP000593567">
    <property type="component" value="Unassembled WGS sequence"/>
</dbReference>
<evidence type="ECO:0000313" key="6">
    <source>
        <dbReference type="EMBL" id="KAF6032587.1"/>
    </source>
</evidence>
<feature type="compositionally biased region" description="Basic residues" evidence="4">
    <location>
        <begin position="576"/>
        <end position="592"/>
    </location>
</feature>
<dbReference type="InterPro" id="IPR000719">
    <property type="entry name" value="Prot_kinase_dom"/>
</dbReference>
<gene>
    <name evidence="6" type="ORF">EB796_009188</name>
</gene>
<keyword evidence="2 3" id="KW-0067">ATP-binding</keyword>
<dbReference type="FunFam" id="1.10.510.10:FF:000571">
    <property type="entry name" value="Maternal embryonic leucine zipper kinase"/>
    <property type="match status" value="1"/>
</dbReference>
<reference evidence="6" key="1">
    <citation type="submission" date="2020-06" db="EMBL/GenBank/DDBJ databases">
        <title>Draft genome of Bugula neritina, a colonial animal packing powerful symbionts and potential medicines.</title>
        <authorList>
            <person name="Rayko M."/>
        </authorList>
    </citation>
    <scope>NUCLEOTIDE SEQUENCE [LARGE SCALE GENOMIC DNA]</scope>
    <source>
        <strain evidence="6">Kwan_BN1</strain>
    </source>
</reference>
<keyword evidence="7" id="KW-1185">Reference proteome</keyword>
<dbReference type="SUPFAM" id="SSF56112">
    <property type="entry name" value="Protein kinase-like (PK-like)"/>
    <property type="match status" value="1"/>
</dbReference>
<dbReference type="GO" id="GO:0005737">
    <property type="term" value="C:cytoplasm"/>
    <property type="evidence" value="ECO:0007669"/>
    <property type="project" value="TreeGrafter"/>
</dbReference>
<evidence type="ECO:0000313" key="7">
    <source>
        <dbReference type="Proteomes" id="UP000593567"/>
    </source>
</evidence>
<evidence type="ECO:0000256" key="3">
    <source>
        <dbReference type="PROSITE-ProRule" id="PRU10141"/>
    </source>
</evidence>
<feature type="region of interest" description="Disordered" evidence="4">
    <location>
        <begin position="495"/>
        <end position="521"/>
    </location>
</feature>
<evidence type="ECO:0000256" key="2">
    <source>
        <dbReference type="ARBA" id="ARBA00022840"/>
    </source>
</evidence>